<reference evidence="2" key="1">
    <citation type="submission" date="2021-03" db="EMBL/GenBank/DDBJ databases">
        <authorList>
            <person name="Tagirdzhanova G."/>
        </authorList>
    </citation>
    <scope>NUCLEOTIDE SEQUENCE</scope>
</reference>
<dbReference type="Pfam" id="PF08432">
    <property type="entry name" value="Vfa1"/>
    <property type="match status" value="1"/>
</dbReference>
<proteinExistence type="predicted"/>
<feature type="compositionally biased region" description="Basic and acidic residues" evidence="1">
    <location>
        <begin position="133"/>
        <end position="169"/>
    </location>
</feature>
<protein>
    <submittedName>
        <fullName evidence="2">Uncharacterized protein</fullName>
    </submittedName>
</protein>
<dbReference type="GO" id="GO:0007034">
    <property type="term" value="P:vacuolar transport"/>
    <property type="evidence" value="ECO:0007669"/>
    <property type="project" value="TreeGrafter"/>
</dbReference>
<sequence length="203" mass="23017">MARASVGPPVLRRAPAVSFNVSYLSSGAIAFCRALADRFTMALVNVWHLRRVAEASAKPCDICYKPNTSVLITPDNKDYFYVCPGHLKDRGFCTPIIDEAEVAAKKKKEEMDREIELVKKEYEDKIKKKKNSKDKNGEDKDKDKEKGEDNESKGDGNDEKAEKEKDAKIKAITNQEPPSVADDIPRIYALQKYDYLLHPHRGW</sequence>
<dbReference type="AlphaFoldDB" id="A0A8H3IMP5"/>
<dbReference type="GO" id="GO:0005768">
    <property type="term" value="C:endosome"/>
    <property type="evidence" value="ECO:0007669"/>
    <property type="project" value="TreeGrafter"/>
</dbReference>
<evidence type="ECO:0000313" key="3">
    <source>
        <dbReference type="Proteomes" id="UP000664203"/>
    </source>
</evidence>
<keyword evidence="3" id="KW-1185">Reference proteome</keyword>
<name>A0A8H3IMP5_9LECA</name>
<dbReference type="InterPro" id="IPR013640">
    <property type="entry name" value="Vfa1"/>
</dbReference>
<dbReference type="Proteomes" id="UP000664203">
    <property type="component" value="Unassembled WGS sequence"/>
</dbReference>
<comment type="caution">
    <text evidence="2">The sequence shown here is derived from an EMBL/GenBank/DDBJ whole genome shotgun (WGS) entry which is preliminary data.</text>
</comment>
<dbReference type="PANTHER" id="PTHR28218:SF1">
    <property type="entry name" value="VPS4-ASSOCIATED PROTEIN 1"/>
    <property type="match status" value="1"/>
</dbReference>
<evidence type="ECO:0000313" key="2">
    <source>
        <dbReference type="EMBL" id="CAF9920885.1"/>
    </source>
</evidence>
<feature type="region of interest" description="Disordered" evidence="1">
    <location>
        <begin position="126"/>
        <end position="185"/>
    </location>
</feature>
<evidence type="ECO:0000256" key="1">
    <source>
        <dbReference type="SAM" id="MobiDB-lite"/>
    </source>
</evidence>
<gene>
    <name evidence="2" type="ORF">ALECFALPRED_001655</name>
</gene>
<dbReference type="EMBL" id="CAJPDR010000140">
    <property type="protein sequence ID" value="CAF9920885.1"/>
    <property type="molecule type" value="Genomic_DNA"/>
</dbReference>
<organism evidence="2 3">
    <name type="scientific">Alectoria fallacina</name>
    <dbReference type="NCBI Taxonomy" id="1903189"/>
    <lineage>
        <taxon>Eukaryota</taxon>
        <taxon>Fungi</taxon>
        <taxon>Dikarya</taxon>
        <taxon>Ascomycota</taxon>
        <taxon>Pezizomycotina</taxon>
        <taxon>Lecanoromycetes</taxon>
        <taxon>OSLEUM clade</taxon>
        <taxon>Lecanoromycetidae</taxon>
        <taxon>Lecanorales</taxon>
        <taxon>Lecanorineae</taxon>
        <taxon>Parmeliaceae</taxon>
        <taxon>Alectoria</taxon>
    </lineage>
</organism>
<dbReference type="OrthoDB" id="2158714at2759"/>
<dbReference type="PANTHER" id="PTHR28218">
    <property type="entry name" value="VPS4-ASSOCIATED PROTEIN 1"/>
    <property type="match status" value="1"/>
</dbReference>
<accession>A0A8H3IMP5</accession>